<dbReference type="PATRIC" id="fig|2041.4.peg.3212"/>
<gene>
    <name evidence="2" type="ORF">AERYTH_15380</name>
</gene>
<organism evidence="2 3">
    <name type="scientific">Aeromicrobium erythreum</name>
    <dbReference type="NCBI Taxonomy" id="2041"/>
    <lineage>
        <taxon>Bacteria</taxon>
        <taxon>Bacillati</taxon>
        <taxon>Actinomycetota</taxon>
        <taxon>Actinomycetes</taxon>
        <taxon>Propionibacteriales</taxon>
        <taxon>Nocardioidaceae</taxon>
        <taxon>Aeromicrobium</taxon>
    </lineage>
</organism>
<proteinExistence type="predicted"/>
<dbReference type="PANTHER" id="PTHR24094">
    <property type="entry name" value="SECRETED PROTEIN"/>
    <property type="match status" value="1"/>
</dbReference>
<dbReference type="KEGG" id="aer:AERYTH_15380"/>
<protein>
    <recommendedName>
        <fullName evidence="1">GmrSD restriction endonucleases C-terminal domain-containing protein</fullName>
    </recommendedName>
</protein>
<feature type="domain" description="GmrSD restriction endonucleases C-terminal" evidence="1">
    <location>
        <begin position="59"/>
        <end position="162"/>
    </location>
</feature>
<accession>A0A0U4CZD6</accession>
<sequence length="168" mass="18287">MTVRAEANGTTYDRDAFRHWIDADGDGCNTRAEVLMDESSSATGRTGTCTITSGSWLSRYDNVRFTDAGSLDIDHMVPLKEAWISGASGWTASRRESFANDLGDARSLIAVSASTNRSKSDQDPDSWLPPATGYRCTYVSDWIAVKYRWGLSVDSAEKAALQDVLAGC</sequence>
<keyword evidence="3" id="KW-1185">Reference proteome</keyword>
<evidence type="ECO:0000313" key="2">
    <source>
        <dbReference type="EMBL" id="ALX05981.1"/>
    </source>
</evidence>
<dbReference type="EMBL" id="CP011502">
    <property type="protein sequence ID" value="ALX05981.1"/>
    <property type="molecule type" value="Genomic_DNA"/>
</dbReference>
<dbReference type="Proteomes" id="UP000067689">
    <property type="component" value="Chromosome"/>
</dbReference>
<reference evidence="2 3" key="1">
    <citation type="journal article" date="1991" name="Int. J. Syst. Bacteriol.">
        <title>Description of the erythromycin-producing bacterium Arthrobacter sp. strain NRRL B-3381 as Aeromicrobium erythreum gen. nov., sp. nov.</title>
        <authorList>
            <person name="Miller E.S."/>
            <person name="Woese C.R."/>
            <person name="Brenner S."/>
        </authorList>
    </citation>
    <scope>NUCLEOTIDE SEQUENCE [LARGE SCALE GENOMIC DNA]</scope>
    <source>
        <strain evidence="2 3">AR18</strain>
    </source>
</reference>
<dbReference type="Pfam" id="PF07510">
    <property type="entry name" value="GmrSD_C"/>
    <property type="match status" value="1"/>
</dbReference>
<dbReference type="InterPro" id="IPR011089">
    <property type="entry name" value="GmrSD_C"/>
</dbReference>
<dbReference type="AlphaFoldDB" id="A0A0U4CZD6"/>
<evidence type="ECO:0000313" key="3">
    <source>
        <dbReference type="Proteomes" id="UP000067689"/>
    </source>
</evidence>
<name>A0A0U4CZD6_9ACTN</name>
<dbReference type="STRING" id="2041.AERYTH_15380"/>
<dbReference type="PANTHER" id="PTHR24094:SF15">
    <property type="entry name" value="AMP-DEPENDENT SYNTHETASE_LIGASE DOMAIN-CONTAINING PROTEIN-RELATED"/>
    <property type="match status" value="1"/>
</dbReference>
<evidence type="ECO:0000259" key="1">
    <source>
        <dbReference type="Pfam" id="PF07510"/>
    </source>
</evidence>